<dbReference type="SFLD" id="SFLDG01065">
    <property type="entry name" value="anaerobic_coproporphyrinogen-I"/>
    <property type="match status" value="1"/>
</dbReference>
<dbReference type="EMBL" id="CACVKT020007641">
    <property type="protein sequence ID" value="CAC5409241.1"/>
    <property type="molecule type" value="Genomic_DNA"/>
</dbReference>
<evidence type="ECO:0000259" key="11">
    <source>
        <dbReference type="PROSITE" id="PS51918"/>
    </source>
</evidence>
<keyword evidence="13" id="KW-1185">Reference proteome</keyword>
<dbReference type="GO" id="GO:0005739">
    <property type="term" value="C:mitochondrion"/>
    <property type="evidence" value="ECO:0007669"/>
    <property type="project" value="TreeGrafter"/>
</dbReference>
<dbReference type="Pfam" id="PF04055">
    <property type="entry name" value="Radical_SAM"/>
    <property type="match status" value="1"/>
</dbReference>
<dbReference type="PANTHER" id="PTHR13932">
    <property type="entry name" value="COPROPORPHYRINIGEN III OXIDASE"/>
    <property type="match status" value="1"/>
</dbReference>
<protein>
    <recommendedName>
        <fullName evidence="2">Radical S-adenosyl methionine domain-containing protein 1, mitochondrial</fullName>
    </recommendedName>
    <alternativeName>
        <fullName evidence="9">Putative heme chaperone</fullName>
    </alternativeName>
</protein>
<keyword evidence="7" id="KW-0411">Iron-sulfur</keyword>
<feature type="domain" description="Radical SAM core" evidence="11">
    <location>
        <begin position="45"/>
        <end position="281"/>
    </location>
</feature>
<keyword evidence="3" id="KW-0349">Heme</keyword>
<evidence type="ECO:0000256" key="1">
    <source>
        <dbReference type="ARBA" id="ARBA00006100"/>
    </source>
</evidence>
<keyword evidence="5" id="KW-0479">Metal-binding</keyword>
<dbReference type="InterPro" id="IPR007197">
    <property type="entry name" value="rSAM"/>
</dbReference>
<dbReference type="SUPFAM" id="SSF102114">
    <property type="entry name" value="Radical SAM enzymes"/>
    <property type="match status" value="1"/>
</dbReference>
<gene>
    <name evidence="12" type="ORF">MCOR_42552</name>
</gene>
<evidence type="ECO:0000256" key="2">
    <source>
        <dbReference type="ARBA" id="ARBA00014678"/>
    </source>
</evidence>
<evidence type="ECO:0000313" key="12">
    <source>
        <dbReference type="EMBL" id="CAC5409241.1"/>
    </source>
</evidence>
<dbReference type="OrthoDB" id="431409at2759"/>
<keyword evidence="6" id="KW-0408">Iron</keyword>
<keyword evidence="4" id="KW-0949">S-adenosyl-L-methionine</keyword>
<dbReference type="InterPro" id="IPR058240">
    <property type="entry name" value="rSAM_sf"/>
</dbReference>
<dbReference type="InterPro" id="IPR004559">
    <property type="entry name" value="HemW-like"/>
</dbReference>
<keyword evidence="8" id="KW-0143">Chaperone</keyword>
<accession>A0A6J8DP04</accession>
<comment type="similarity">
    <text evidence="1">Belongs to the anaerobic coproporphyrinogen-III oxidase family. HemW subfamily.</text>
</comment>
<proteinExistence type="inferred from homology"/>
<evidence type="ECO:0000256" key="10">
    <source>
        <dbReference type="ARBA" id="ARBA00045130"/>
    </source>
</evidence>
<evidence type="ECO:0000256" key="3">
    <source>
        <dbReference type="ARBA" id="ARBA00022617"/>
    </source>
</evidence>
<organism evidence="12 13">
    <name type="scientific">Mytilus coruscus</name>
    <name type="common">Sea mussel</name>
    <dbReference type="NCBI Taxonomy" id="42192"/>
    <lineage>
        <taxon>Eukaryota</taxon>
        <taxon>Metazoa</taxon>
        <taxon>Spiralia</taxon>
        <taxon>Lophotrochozoa</taxon>
        <taxon>Mollusca</taxon>
        <taxon>Bivalvia</taxon>
        <taxon>Autobranchia</taxon>
        <taxon>Pteriomorphia</taxon>
        <taxon>Mytilida</taxon>
        <taxon>Mytiloidea</taxon>
        <taxon>Mytilidae</taxon>
        <taxon>Mytilinae</taxon>
        <taxon>Mytilus</taxon>
    </lineage>
</organism>
<dbReference type="Gene3D" id="3.20.20.70">
    <property type="entry name" value="Aldolase class I"/>
    <property type="match status" value="1"/>
</dbReference>
<dbReference type="SFLD" id="SFLDS00029">
    <property type="entry name" value="Radical_SAM"/>
    <property type="match status" value="1"/>
</dbReference>
<dbReference type="Pfam" id="PF06969">
    <property type="entry name" value="HemN_C"/>
    <property type="match status" value="1"/>
</dbReference>
<dbReference type="GO" id="GO:0051539">
    <property type="term" value="F:4 iron, 4 sulfur cluster binding"/>
    <property type="evidence" value="ECO:0007669"/>
    <property type="project" value="InterPro"/>
</dbReference>
<dbReference type="Proteomes" id="UP000507470">
    <property type="component" value="Unassembled WGS sequence"/>
</dbReference>
<dbReference type="AlphaFoldDB" id="A0A6J8DP04"/>
<dbReference type="GO" id="GO:0006779">
    <property type="term" value="P:porphyrin-containing compound biosynthetic process"/>
    <property type="evidence" value="ECO:0007669"/>
    <property type="project" value="InterPro"/>
</dbReference>
<dbReference type="PANTHER" id="PTHR13932:SF5">
    <property type="entry name" value="RADICAL S-ADENOSYL METHIONINE DOMAIN-CONTAINING PROTEIN 1, MITOCHONDRIAL"/>
    <property type="match status" value="1"/>
</dbReference>
<comment type="function">
    <text evidence="10">May be a heme chaperone, appears to bind heme. Homologous bacterial proteins do not have oxygen-independent coproporphyrinogen-III oxidase activity. Binds 1 [4Fe-4S] cluster. The cluster is coordinated with 3 cysteines and an exchangeable S-adenosyl-L-methionine.</text>
</comment>
<dbReference type="InterPro" id="IPR010723">
    <property type="entry name" value="HemN_C"/>
</dbReference>
<evidence type="ECO:0000256" key="6">
    <source>
        <dbReference type="ARBA" id="ARBA00023004"/>
    </source>
</evidence>
<evidence type="ECO:0000256" key="9">
    <source>
        <dbReference type="ARBA" id="ARBA00033094"/>
    </source>
</evidence>
<dbReference type="InterPro" id="IPR006638">
    <property type="entry name" value="Elp3/MiaA/NifB-like_rSAM"/>
</dbReference>
<reference evidence="12 13" key="1">
    <citation type="submission" date="2020-06" db="EMBL/GenBank/DDBJ databases">
        <authorList>
            <person name="Li R."/>
            <person name="Bekaert M."/>
        </authorList>
    </citation>
    <scope>NUCLEOTIDE SEQUENCE [LARGE SCALE GENOMIC DNA]</scope>
    <source>
        <strain evidence="13">wild</strain>
    </source>
</reference>
<evidence type="ECO:0000256" key="7">
    <source>
        <dbReference type="ARBA" id="ARBA00023014"/>
    </source>
</evidence>
<sequence length="445" mass="50836">MVKRRNREFKIMKNINHLYKLHGLIALVLQQTTRRQIQSLAETACSVQKKAMLYVHWSYCAKMCSYCNFNKYIRNHVDNTRMTNCMVKEVETLIKFSGITEIKSVYFGGGTPSLAESGMIASVIQTVQSSVTLPENAEITLEANPTTTERDKLKEFKDAGVNRLSIGVQSLYNEDLEFLGRQHSVEDAIRCISDAKDLYPGDVSIDIIFGRPNQTVEKWNKELQQLLSLCDEHVSLYQLTVERGTPLFKWVQNKTVILPDDEVMADLYETAVEVLESRGFDQYEVSNFAKNGKVGRHNKAYWEGEEYIGVGPGAHGRFTPYSQGKHLREARVQILEPNRWMTEVENQGHGTKLAKPQSQLEQLEELLVMGLRTKDGINHETWKKRYSSESMTDLFYNQNIIRQYINSGLLYFDKSGMRASKKGLAVLNPIVQDLLNLLNDQWSGG</sequence>
<dbReference type="PROSITE" id="PS51918">
    <property type="entry name" value="RADICAL_SAM"/>
    <property type="match status" value="1"/>
</dbReference>
<dbReference type="SFLD" id="SFLDF00562">
    <property type="entry name" value="HemN-like__clustered_with_heat"/>
    <property type="match status" value="1"/>
</dbReference>
<dbReference type="InterPro" id="IPR034505">
    <property type="entry name" value="Coproporphyrinogen-III_oxidase"/>
</dbReference>
<evidence type="ECO:0000256" key="5">
    <source>
        <dbReference type="ARBA" id="ARBA00022723"/>
    </source>
</evidence>
<dbReference type="SMART" id="SM00729">
    <property type="entry name" value="Elp3"/>
    <property type="match status" value="1"/>
</dbReference>
<dbReference type="NCBIfam" id="TIGR00539">
    <property type="entry name" value="hemN_rel"/>
    <property type="match status" value="1"/>
</dbReference>
<evidence type="ECO:0000256" key="8">
    <source>
        <dbReference type="ARBA" id="ARBA00023186"/>
    </source>
</evidence>
<dbReference type="GO" id="GO:0046872">
    <property type="term" value="F:metal ion binding"/>
    <property type="evidence" value="ECO:0007669"/>
    <property type="project" value="UniProtKB-KW"/>
</dbReference>
<dbReference type="SFLD" id="SFLDF00288">
    <property type="entry name" value="HemN-like__clustered_with_nucl"/>
    <property type="match status" value="1"/>
</dbReference>
<name>A0A6J8DP04_MYTCO</name>
<dbReference type="GO" id="GO:0004109">
    <property type="term" value="F:coproporphyrinogen oxidase activity"/>
    <property type="evidence" value="ECO:0007669"/>
    <property type="project" value="InterPro"/>
</dbReference>
<evidence type="ECO:0000313" key="13">
    <source>
        <dbReference type="Proteomes" id="UP000507470"/>
    </source>
</evidence>
<dbReference type="InterPro" id="IPR013785">
    <property type="entry name" value="Aldolase_TIM"/>
</dbReference>
<evidence type="ECO:0000256" key="4">
    <source>
        <dbReference type="ARBA" id="ARBA00022691"/>
    </source>
</evidence>
<dbReference type="CDD" id="cd01335">
    <property type="entry name" value="Radical_SAM"/>
    <property type="match status" value="1"/>
</dbReference>